<dbReference type="SUPFAM" id="SSF55729">
    <property type="entry name" value="Acyl-CoA N-acyltransferases (Nat)"/>
    <property type="match status" value="1"/>
</dbReference>
<keyword evidence="3" id="KW-1185">Reference proteome</keyword>
<name>A0A3A8K7M5_9BACT</name>
<dbReference type="Pfam" id="PF13508">
    <property type="entry name" value="Acetyltransf_7"/>
    <property type="match status" value="1"/>
</dbReference>
<sequence>MEIRTLERKDREPLAALIRRIETFSQEEQDCAIELVDTALTAGNRDYSILVADRGQDGGGLVGYACYGPTPMTEHTYDLYWIASAPEVRGQGIGAQLVSSMEGDLRRRKARLIRVETSATEAYGPTRGFYASMKYGEEARLRDFYKQGDDLIILTKRL</sequence>
<protein>
    <submittedName>
        <fullName evidence="2">GNAT family N-acetyltransferase</fullName>
    </submittedName>
</protein>
<dbReference type="OrthoDB" id="9789603at2"/>
<reference evidence="3" key="1">
    <citation type="submission" date="2018-09" db="EMBL/GenBank/DDBJ databases">
        <authorList>
            <person name="Livingstone P.G."/>
            <person name="Whitworth D.E."/>
        </authorList>
    </citation>
    <scope>NUCLEOTIDE SEQUENCE [LARGE SCALE GENOMIC DNA]</scope>
    <source>
        <strain evidence="3">CA043D</strain>
    </source>
</reference>
<dbReference type="Gene3D" id="3.40.630.30">
    <property type="match status" value="1"/>
</dbReference>
<evidence type="ECO:0000313" key="2">
    <source>
        <dbReference type="EMBL" id="RKH00171.1"/>
    </source>
</evidence>
<dbReference type="InterPro" id="IPR016181">
    <property type="entry name" value="Acyl_CoA_acyltransferase"/>
</dbReference>
<dbReference type="Proteomes" id="UP000268313">
    <property type="component" value="Unassembled WGS sequence"/>
</dbReference>
<organism evidence="2 3">
    <name type="scientific">Corallococcus carmarthensis</name>
    <dbReference type="NCBI Taxonomy" id="2316728"/>
    <lineage>
        <taxon>Bacteria</taxon>
        <taxon>Pseudomonadati</taxon>
        <taxon>Myxococcota</taxon>
        <taxon>Myxococcia</taxon>
        <taxon>Myxococcales</taxon>
        <taxon>Cystobacterineae</taxon>
        <taxon>Myxococcaceae</taxon>
        <taxon>Corallococcus</taxon>
    </lineage>
</organism>
<dbReference type="RefSeq" id="WP_120604962.1">
    <property type="nucleotide sequence ID" value="NZ_JABFJX010000106.1"/>
</dbReference>
<proteinExistence type="predicted"/>
<comment type="caution">
    <text evidence="2">The sequence shown here is derived from an EMBL/GenBank/DDBJ whole genome shotgun (WGS) entry which is preliminary data.</text>
</comment>
<keyword evidence="2" id="KW-0808">Transferase</keyword>
<evidence type="ECO:0000313" key="3">
    <source>
        <dbReference type="Proteomes" id="UP000268313"/>
    </source>
</evidence>
<dbReference type="PROSITE" id="PS51186">
    <property type="entry name" value="GNAT"/>
    <property type="match status" value="1"/>
</dbReference>
<gene>
    <name evidence="2" type="ORF">D7X32_24340</name>
</gene>
<dbReference type="CDD" id="cd04301">
    <property type="entry name" value="NAT_SF"/>
    <property type="match status" value="1"/>
</dbReference>
<accession>A0A3A8K7M5</accession>
<evidence type="ECO:0000259" key="1">
    <source>
        <dbReference type="PROSITE" id="PS51186"/>
    </source>
</evidence>
<feature type="domain" description="N-acetyltransferase" evidence="1">
    <location>
        <begin position="1"/>
        <end position="158"/>
    </location>
</feature>
<dbReference type="AlphaFoldDB" id="A0A3A8K7M5"/>
<dbReference type="GO" id="GO:0016747">
    <property type="term" value="F:acyltransferase activity, transferring groups other than amino-acyl groups"/>
    <property type="evidence" value="ECO:0007669"/>
    <property type="project" value="InterPro"/>
</dbReference>
<dbReference type="InterPro" id="IPR000182">
    <property type="entry name" value="GNAT_dom"/>
</dbReference>
<dbReference type="EMBL" id="RAWE01000098">
    <property type="protein sequence ID" value="RKH00171.1"/>
    <property type="molecule type" value="Genomic_DNA"/>
</dbReference>